<evidence type="ECO:0000313" key="1">
    <source>
        <dbReference type="EMBL" id="JAP09626.1"/>
    </source>
</evidence>
<sequence length="70" mass="8004">MPFPNMEYFKNLFIIGWKGVKELLGVKTENPRLIQIFPDMGYLKTFDYNHATGKGAISTQPPPFMALLLI</sequence>
<dbReference type="EMBL" id="GEDG01034645">
    <property type="protein sequence ID" value="JAP09626.1"/>
    <property type="molecule type" value="Transcribed_RNA"/>
</dbReference>
<dbReference type="AlphaFoldDB" id="A0A0V0GP21"/>
<proteinExistence type="predicted"/>
<name>A0A0V0GP21_SOLCH</name>
<organism evidence="1">
    <name type="scientific">Solanum chacoense</name>
    <name type="common">Chaco potato</name>
    <dbReference type="NCBI Taxonomy" id="4108"/>
    <lineage>
        <taxon>Eukaryota</taxon>
        <taxon>Viridiplantae</taxon>
        <taxon>Streptophyta</taxon>
        <taxon>Embryophyta</taxon>
        <taxon>Tracheophyta</taxon>
        <taxon>Spermatophyta</taxon>
        <taxon>Magnoliopsida</taxon>
        <taxon>eudicotyledons</taxon>
        <taxon>Gunneridae</taxon>
        <taxon>Pentapetalae</taxon>
        <taxon>asterids</taxon>
        <taxon>lamiids</taxon>
        <taxon>Solanales</taxon>
        <taxon>Solanaceae</taxon>
        <taxon>Solanoideae</taxon>
        <taxon>Solaneae</taxon>
        <taxon>Solanum</taxon>
    </lineage>
</organism>
<protein>
    <submittedName>
        <fullName evidence="1">Putative ovule protein</fullName>
    </submittedName>
</protein>
<reference evidence="1" key="1">
    <citation type="submission" date="2015-12" db="EMBL/GenBank/DDBJ databases">
        <title>Gene expression during late stages of embryo sac development: a critical building block for successful pollen-pistil interactions.</title>
        <authorList>
            <person name="Liu Y."/>
            <person name="Joly V."/>
            <person name="Sabar M."/>
            <person name="Matton D.P."/>
        </authorList>
    </citation>
    <scope>NUCLEOTIDE SEQUENCE</scope>
</reference>
<accession>A0A0V0GP21</accession>